<evidence type="ECO:0000256" key="6">
    <source>
        <dbReference type="SAM" id="MobiDB-lite"/>
    </source>
</evidence>
<dbReference type="PRINTS" id="PR00755">
    <property type="entry name" value="AFLATOXINBRP"/>
</dbReference>
<evidence type="ECO:0000256" key="4">
    <source>
        <dbReference type="ARBA" id="ARBA00023163"/>
    </source>
</evidence>
<evidence type="ECO:0000256" key="3">
    <source>
        <dbReference type="ARBA" id="ARBA00023015"/>
    </source>
</evidence>
<keyword evidence="2" id="KW-0479">Metal-binding</keyword>
<feature type="domain" description="Zn(2)-C6 fungal-type" evidence="7">
    <location>
        <begin position="414"/>
        <end position="444"/>
    </location>
</feature>
<dbReference type="GO" id="GO:0008270">
    <property type="term" value="F:zinc ion binding"/>
    <property type="evidence" value="ECO:0007669"/>
    <property type="project" value="InterPro"/>
</dbReference>
<dbReference type="InterPro" id="IPR036864">
    <property type="entry name" value="Zn2-C6_fun-type_DNA-bd_sf"/>
</dbReference>
<accession>A0A9W8M8H2</accession>
<dbReference type="Gene3D" id="4.10.240.10">
    <property type="entry name" value="Zn(2)-C6 fungal-type DNA-binding domain"/>
    <property type="match status" value="1"/>
</dbReference>
<comment type="caution">
    <text evidence="8">The sequence shown here is derived from an EMBL/GenBank/DDBJ whole genome shotgun (WGS) entry which is preliminary data.</text>
</comment>
<feature type="compositionally biased region" description="Low complexity" evidence="6">
    <location>
        <begin position="1357"/>
        <end position="1379"/>
    </location>
</feature>
<keyword evidence="5" id="KW-0539">Nucleus</keyword>
<dbReference type="GO" id="GO:0000981">
    <property type="term" value="F:DNA-binding transcription factor activity, RNA polymerase II-specific"/>
    <property type="evidence" value="ECO:0007669"/>
    <property type="project" value="InterPro"/>
</dbReference>
<dbReference type="InterPro" id="IPR007219">
    <property type="entry name" value="XnlR_reg_dom"/>
</dbReference>
<keyword evidence="9" id="KW-1185">Reference proteome</keyword>
<dbReference type="PROSITE" id="PS50048">
    <property type="entry name" value="ZN2_CY6_FUNGAL_2"/>
    <property type="match status" value="1"/>
</dbReference>
<dbReference type="SMART" id="SM00066">
    <property type="entry name" value="GAL4"/>
    <property type="match status" value="1"/>
</dbReference>
<dbReference type="CDD" id="cd12148">
    <property type="entry name" value="fungal_TF_MHR"/>
    <property type="match status" value="1"/>
</dbReference>
<dbReference type="InterPro" id="IPR050815">
    <property type="entry name" value="TF_fung"/>
</dbReference>
<keyword evidence="4" id="KW-0804">Transcription</keyword>
<dbReference type="EMBL" id="JANBUY010000011">
    <property type="protein sequence ID" value="KAJ2867812.1"/>
    <property type="molecule type" value="Genomic_DNA"/>
</dbReference>
<name>A0A9W8M8H2_9FUNG</name>
<organism evidence="8 9">
    <name type="scientific">Coemansia aciculifera</name>
    <dbReference type="NCBI Taxonomy" id="417176"/>
    <lineage>
        <taxon>Eukaryota</taxon>
        <taxon>Fungi</taxon>
        <taxon>Fungi incertae sedis</taxon>
        <taxon>Zoopagomycota</taxon>
        <taxon>Kickxellomycotina</taxon>
        <taxon>Kickxellomycetes</taxon>
        <taxon>Kickxellales</taxon>
        <taxon>Kickxellaceae</taxon>
        <taxon>Coemansia</taxon>
    </lineage>
</organism>
<keyword evidence="3" id="KW-0805">Transcription regulation</keyword>
<feature type="region of interest" description="Disordered" evidence="6">
    <location>
        <begin position="1354"/>
        <end position="1379"/>
    </location>
</feature>
<reference evidence="8" key="1">
    <citation type="submission" date="2022-07" db="EMBL/GenBank/DDBJ databases">
        <title>Phylogenomic reconstructions and comparative analyses of Kickxellomycotina fungi.</title>
        <authorList>
            <person name="Reynolds N.K."/>
            <person name="Stajich J.E."/>
            <person name="Barry K."/>
            <person name="Grigoriev I.V."/>
            <person name="Crous P."/>
            <person name="Smith M.E."/>
        </authorList>
    </citation>
    <scope>NUCLEOTIDE SEQUENCE</scope>
    <source>
        <strain evidence="8">RSA 476</strain>
    </source>
</reference>
<dbReference type="GO" id="GO:0003677">
    <property type="term" value="F:DNA binding"/>
    <property type="evidence" value="ECO:0007669"/>
    <property type="project" value="InterPro"/>
</dbReference>
<gene>
    <name evidence="8" type="ORF">GGH94_000588</name>
</gene>
<dbReference type="Pfam" id="PF04082">
    <property type="entry name" value="Fungal_trans"/>
    <property type="match status" value="1"/>
</dbReference>
<comment type="subcellular location">
    <subcellularLocation>
        <location evidence="1">Nucleus</location>
    </subcellularLocation>
</comment>
<protein>
    <recommendedName>
        <fullName evidence="7">Zn(2)-C6 fungal-type domain-containing protein</fullName>
    </recommendedName>
</protein>
<evidence type="ECO:0000313" key="9">
    <source>
        <dbReference type="Proteomes" id="UP001140074"/>
    </source>
</evidence>
<evidence type="ECO:0000256" key="1">
    <source>
        <dbReference type="ARBA" id="ARBA00004123"/>
    </source>
</evidence>
<evidence type="ECO:0000259" key="7">
    <source>
        <dbReference type="PROSITE" id="PS50048"/>
    </source>
</evidence>
<evidence type="ECO:0000313" key="8">
    <source>
        <dbReference type="EMBL" id="KAJ2867812.1"/>
    </source>
</evidence>
<dbReference type="InterPro" id="IPR001138">
    <property type="entry name" value="Zn2Cys6_DnaBD"/>
</dbReference>
<dbReference type="GO" id="GO:0005634">
    <property type="term" value="C:nucleus"/>
    <property type="evidence" value="ECO:0007669"/>
    <property type="project" value="UniProtKB-SubCell"/>
</dbReference>
<dbReference type="CDD" id="cd00067">
    <property type="entry name" value="GAL4"/>
    <property type="match status" value="1"/>
</dbReference>
<dbReference type="PROSITE" id="PS00463">
    <property type="entry name" value="ZN2_CY6_FUNGAL_1"/>
    <property type="match status" value="1"/>
</dbReference>
<dbReference type="PANTHER" id="PTHR47338:SF5">
    <property type="entry name" value="ZN(II)2CYS6 TRANSCRIPTION FACTOR (EUROFUNG)"/>
    <property type="match status" value="1"/>
</dbReference>
<dbReference type="PANTHER" id="PTHR47338">
    <property type="entry name" value="ZN(II)2CYS6 TRANSCRIPTION FACTOR (EUROFUNG)-RELATED"/>
    <property type="match status" value="1"/>
</dbReference>
<dbReference type="SUPFAM" id="SSF57701">
    <property type="entry name" value="Zn2/Cys6 DNA-binding domain"/>
    <property type="match status" value="1"/>
</dbReference>
<dbReference type="Pfam" id="PF00172">
    <property type="entry name" value="Zn_clus"/>
    <property type="match status" value="1"/>
</dbReference>
<dbReference type="Proteomes" id="UP001140074">
    <property type="component" value="Unassembled WGS sequence"/>
</dbReference>
<dbReference type="GO" id="GO:0006351">
    <property type="term" value="P:DNA-templated transcription"/>
    <property type="evidence" value="ECO:0007669"/>
    <property type="project" value="InterPro"/>
</dbReference>
<proteinExistence type="predicted"/>
<evidence type="ECO:0000256" key="5">
    <source>
        <dbReference type="ARBA" id="ARBA00023242"/>
    </source>
</evidence>
<sequence>MSAGKPAQVDPAAGDLQPAQQALLASPERTHHTTAPAPVSLAHVTTRIDDYCTEPSVLPSESAALLRDQSGGSAPAAIPPGQQAVLLNHQALLQCSQSSQAARSVHIRQAAAAAAASSAFPSFSHHRRLLQSPPPALSLSALPPAMPPPPSLLSVVPSSSISSSSPLHDHHHISTCGITEASPNFPHLSYQNRLSHQLSSSSQHLLTFYPAYSLHPSAASVLGHSRQHNAASPAVAPNYVHANSRGPYNYQHHGYHRTRNRSPGTQFAYSQPPSVSRAPVAAHAICGPFGVEMSVSSGTTTSITSNPTTNGAVPAVYSPYAHPGHTGYLTATISPNSGIGVSIPVPHSASYLTTSATSSSGVGLGTLMSATAVTSVPTTTSTAASSESPQAASSSSAAAAAAALAAAASRVNQACASCRRKKVRCDGVQPSCGNCVSRSMSCTYLAQKKRGRPPKVQARQSSMPYYAPPSLATNSGVPAISTSASTIAASVSGLSSAQISTAHQASPGVMSGFGTSQGSTLALSIADSLSQPPATAPAYFGNWNSSADVATGTGIDAQAVLTSVHVSTPGASVGFYQQPLAYSSADHRMSLFVSAASGRDGPLLQTQPQQQRQSSALSFHLTTTGADGTLQTTPTVEPSQALPSPGLHHPAYKFHTSIAGVQPSQFPASVGLALQGTQYTFAQASEQTALNSARLIDLSSINQQAGLFSGYLGSATTNAPSSDYFGAFPASARSGVDDVDIHNISFPLNSAGIQPLTSNHGTHLADFNGLGLASDQAIGSNIGTRRPHATESDALSFSLDNVAMAMAQPDADANTVQSSLDHLLYVTKSITTSGYEAPAFRTKDEAPAKAPSRPEVAGTEYDNGRIHDTLIQLERRRELAGRALHGYFSYIHHQCPIIHRPTFLRLVADGTVNHFVWFALRALAARTLLHAHIASSAEVVAEEEYFAGKAHVALSSELSRPSIEVVQGLALLSLYIFGTARWQEASMYWCKATRLAQLLECHVIDAPTRAIATKMHFGIFEPPKRGTTHRDDLALIPGDFSGQHVPLAQALTPLEAELRRRLWWILFTNERFCAIAERLPTMVNEARMFVHFPCSASEWDRAEFEYQAPARVPRYMREGCARAGPPGPPGLALGPEMTRRKADNLYLMSEIEYGFAMSHLVAFLADMGALFRPSSPYGNDYVPMFSQMAWPARMAALRANVERVERIFEGVRQDILRRLAAPPTNTWAPTTTSATGGAPSHHPNIDAPTAVEIPHLHQLAMLILYSVLNIHLYRMVFQIHYELSSSLPAVSDGRCQDDIDLMTAFDQYVKDLWARTTTAAQVVSRILRGEHNGVPHWVLTLAGISRPMAMDVDVEGTPSAPTSTTATTSAPASSTATAPDGARRLRSVFQDRIRAQEARLHDVAISVFASFRRTLPYALLLAAKVHVDNIEWWADEHHDENMSQAYLDLAEIARFLETHQLAFSSTNYVSLVKGMMRVDIN</sequence>
<evidence type="ECO:0000256" key="2">
    <source>
        <dbReference type="ARBA" id="ARBA00022723"/>
    </source>
</evidence>